<dbReference type="Proteomes" id="UP000000689">
    <property type="component" value="Chromosome 4"/>
</dbReference>
<dbReference type="OMA" id="FRRQTFH"/>
<dbReference type="OrthoDB" id="668540at2759"/>
<feature type="compositionally biased region" description="Polar residues" evidence="3">
    <location>
        <begin position="12"/>
        <end position="22"/>
    </location>
</feature>
<feature type="region of interest" description="Disordered" evidence="3">
    <location>
        <begin position="210"/>
        <end position="236"/>
    </location>
</feature>
<dbReference type="GeneID" id="11495121"/>
<organism evidence="5 6">
    <name type="scientific">Naumovozyma dairenensis (strain ATCC 10597 / BCRC 20456 / CBS 421 / NBRC 0211 / NRRL Y-12639)</name>
    <name type="common">Saccharomyces dairenensis</name>
    <dbReference type="NCBI Taxonomy" id="1071378"/>
    <lineage>
        <taxon>Eukaryota</taxon>
        <taxon>Fungi</taxon>
        <taxon>Dikarya</taxon>
        <taxon>Ascomycota</taxon>
        <taxon>Saccharomycotina</taxon>
        <taxon>Saccharomycetes</taxon>
        <taxon>Saccharomycetales</taxon>
        <taxon>Saccharomycetaceae</taxon>
        <taxon>Naumovozyma</taxon>
    </lineage>
</organism>
<evidence type="ECO:0000256" key="3">
    <source>
        <dbReference type="SAM" id="MobiDB-lite"/>
    </source>
</evidence>
<feature type="compositionally biased region" description="Low complexity" evidence="3">
    <location>
        <begin position="219"/>
        <end position="233"/>
    </location>
</feature>
<name>G0WA56_NAUDC</name>
<feature type="repeat" description="Pumilio" evidence="2">
    <location>
        <begin position="632"/>
        <end position="667"/>
    </location>
</feature>
<dbReference type="InterPro" id="IPR001313">
    <property type="entry name" value="Pumilio_RNA-bd_rpt"/>
</dbReference>
<dbReference type="InterPro" id="IPR033712">
    <property type="entry name" value="Pumilio_RNA-bd"/>
</dbReference>
<protein>
    <recommendedName>
        <fullName evidence="4">PUM-HD domain-containing protein</fullName>
    </recommendedName>
</protein>
<evidence type="ECO:0000256" key="2">
    <source>
        <dbReference type="PROSITE-ProRule" id="PRU00317"/>
    </source>
</evidence>
<dbReference type="AlphaFoldDB" id="G0WA56"/>
<dbReference type="PANTHER" id="PTHR12537:SF13">
    <property type="entry name" value="PUMILIO HOMOLOGY DOMAIN FAMILY MEMBER 4"/>
    <property type="match status" value="1"/>
</dbReference>
<dbReference type="HOGENOM" id="CLU_016143_0_0_1"/>
<keyword evidence="6" id="KW-1185">Reference proteome</keyword>
<dbReference type="eggNOG" id="KOG2049">
    <property type="taxonomic scope" value="Eukaryota"/>
</dbReference>
<sequence>MSARATKEATATDVSSSDPIVSDTITSALEQLQLDVMEEQPGKVVAEQMHVNNNPSSSTLPLNPSPSNPFPPPHMMNVGFVPYSQMMQHPPQHGPGLFPHPDLQDSSLSHVGPIMFNNSNDSSLFPSGSLASIPSFIPESHMIPNDPLWSATNQPGASSIAIEESGTLGDGLPKPKGPGAATISSRRQTFHAISTHDLIDATNEKTAVVNPPPTLENETAVPVSVPSTTSSNPKTRTQSISFEKTVGHPQFFPATTKVKGIEAKTSDKGINKFGTVDNTYAAYPYGGPLAQPNPMLHKHHAPMGSTPPFPSAFPGNYDFNAPFHSFSPVMGNMNPHALHPQSHIPMPHSPILMHGPMMDGKHKGEPMLNSNNPMNSPLPPHQHFPMMQHTPNGTPPPPWLYGTPPPFNHMGPPPPHGMHVPGGRGHLVSGGRGNNRGGKHTSGRNRNSKHGFNNHHHHHHNNNTNVDANNQRKLEEMSRYADATLDQFAGNIYSLCKDQHGCRFLQKQLDILGTEAADKIFEETKYHTIELMTDSFGNYLIQKLIERVSTEQRTELAKIASPQFVEIALDPHGTRALQKLIECIDTDDEAKIIVASLSGSIVQLSKDLNGNHVVQKCLQKLHPKDFQFIFDATCQNSVDIATHRHGCCVLQRCFDHGTKEQCETLCDELLKHVDKLTLDPFGNYVVQYIITKETEKDKFDYTHKIVHLLKPKIAELSVHKFGSNVIEKLLRTPVATENMILELLNHKADIPNLLNDSYGNYVLQTALDISYEHNTYLYNKLSSIVAPLLVGPIRNTPHGKRIMNILHIE</sequence>
<evidence type="ECO:0000313" key="5">
    <source>
        <dbReference type="EMBL" id="CCD24667.1"/>
    </source>
</evidence>
<dbReference type="RefSeq" id="XP_003669910.1">
    <property type="nucleotide sequence ID" value="XM_003669862.1"/>
</dbReference>
<feature type="compositionally biased region" description="Basic residues" evidence="3">
    <location>
        <begin position="437"/>
        <end position="461"/>
    </location>
</feature>
<evidence type="ECO:0000256" key="1">
    <source>
        <dbReference type="ARBA" id="ARBA00022737"/>
    </source>
</evidence>
<dbReference type="GO" id="GO:0008104">
    <property type="term" value="P:intracellular protein localization"/>
    <property type="evidence" value="ECO:0007669"/>
    <property type="project" value="EnsemblFungi"/>
</dbReference>
<dbReference type="Pfam" id="PF00806">
    <property type="entry name" value="PUF"/>
    <property type="match status" value="8"/>
</dbReference>
<reference evidence="5 6" key="1">
    <citation type="journal article" date="2011" name="Proc. Natl. Acad. Sci. U.S.A.">
        <title>Evolutionary erosion of yeast sex chromosomes by mating-type switching accidents.</title>
        <authorList>
            <person name="Gordon J.L."/>
            <person name="Armisen D."/>
            <person name="Proux-Wera E."/>
            <person name="Oheigeartaigh S.S."/>
            <person name="Byrne K.P."/>
            <person name="Wolfe K.H."/>
        </authorList>
    </citation>
    <scope>NUCLEOTIDE SEQUENCE [LARGE SCALE GENOMIC DNA]</scope>
    <source>
        <strain evidence="6">ATCC 10597 / BCRC 20456 / CBS 421 / NBRC 0211 / NRRL Y-12639</strain>
    </source>
</reference>
<dbReference type="KEGG" id="ndi:NDAI_0D03530"/>
<dbReference type="PROSITE" id="PS50303">
    <property type="entry name" value="PUM_HD"/>
    <property type="match status" value="1"/>
</dbReference>
<dbReference type="Gene3D" id="1.25.10.10">
    <property type="entry name" value="Leucine-rich Repeat Variant"/>
    <property type="match status" value="1"/>
</dbReference>
<dbReference type="SUPFAM" id="SSF48371">
    <property type="entry name" value="ARM repeat"/>
    <property type="match status" value="1"/>
</dbReference>
<dbReference type="GO" id="GO:0005737">
    <property type="term" value="C:cytoplasm"/>
    <property type="evidence" value="ECO:0007669"/>
    <property type="project" value="TreeGrafter"/>
</dbReference>
<dbReference type="InterPro" id="IPR033133">
    <property type="entry name" value="PUM-HD"/>
</dbReference>
<dbReference type="GO" id="GO:0017148">
    <property type="term" value="P:negative regulation of translation"/>
    <property type="evidence" value="ECO:0007669"/>
    <property type="project" value="EnsemblFungi"/>
</dbReference>
<feature type="repeat" description="Pumilio" evidence="2">
    <location>
        <begin position="487"/>
        <end position="522"/>
    </location>
</feature>
<feature type="region of interest" description="Disordered" evidence="3">
    <location>
        <begin position="1"/>
        <end position="22"/>
    </location>
</feature>
<feature type="compositionally biased region" description="Gly residues" evidence="3">
    <location>
        <begin position="420"/>
        <end position="436"/>
    </location>
</feature>
<accession>G0WA56</accession>
<feature type="repeat" description="Pumilio" evidence="2">
    <location>
        <begin position="523"/>
        <end position="558"/>
    </location>
</feature>
<feature type="region of interest" description="Disordered" evidence="3">
    <location>
        <begin position="52"/>
        <end position="71"/>
    </location>
</feature>
<dbReference type="InterPro" id="IPR016024">
    <property type="entry name" value="ARM-type_fold"/>
</dbReference>
<dbReference type="PROSITE" id="PS50302">
    <property type="entry name" value="PUM"/>
    <property type="match status" value="7"/>
</dbReference>
<gene>
    <name evidence="5" type="primary">NDAI0D03530</name>
    <name evidence="5" type="ordered locus">NDAI_0D03530</name>
</gene>
<feature type="domain" description="PUM-HD" evidence="4">
    <location>
        <begin position="466"/>
        <end position="809"/>
    </location>
</feature>
<dbReference type="PANTHER" id="PTHR12537">
    <property type="entry name" value="RNA BINDING PROTEIN PUMILIO-RELATED"/>
    <property type="match status" value="1"/>
</dbReference>
<evidence type="ECO:0000313" key="6">
    <source>
        <dbReference type="Proteomes" id="UP000000689"/>
    </source>
</evidence>
<dbReference type="STRING" id="1071378.G0WA56"/>
<feature type="repeat" description="Pumilio" evidence="2">
    <location>
        <begin position="668"/>
        <end position="707"/>
    </location>
</feature>
<dbReference type="FunFam" id="1.25.10.10:FF:000237">
    <property type="entry name" value="Pumilio homolog 9"/>
    <property type="match status" value="1"/>
</dbReference>
<feature type="repeat" description="Pumilio" evidence="2">
    <location>
        <begin position="596"/>
        <end position="631"/>
    </location>
</feature>
<proteinExistence type="predicted"/>
<feature type="region of interest" description="Disordered" evidence="3">
    <location>
        <begin position="414"/>
        <end position="466"/>
    </location>
</feature>
<feature type="compositionally biased region" description="Low complexity" evidence="3">
    <location>
        <begin position="52"/>
        <end position="62"/>
    </location>
</feature>
<dbReference type="GO" id="GO:0000288">
    <property type="term" value="P:nuclear-transcribed mRNA catabolic process, deadenylation-dependent decay"/>
    <property type="evidence" value="ECO:0007669"/>
    <property type="project" value="EnsemblFungi"/>
</dbReference>
<feature type="repeat" description="Pumilio" evidence="2">
    <location>
        <begin position="708"/>
        <end position="745"/>
    </location>
</feature>
<dbReference type="SMART" id="SM00025">
    <property type="entry name" value="Pumilio"/>
    <property type="match status" value="8"/>
</dbReference>
<dbReference type="CDD" id="cd07920">
    <property type="entry name" value="Pumilio"/>
    <property type="match status" value="1"/>
</dbReference>
<evidence type="ECO:0000259" key="4">
    <source>
        <dbReference type="PROSITE" id="PS50303"/>
    </source>
</evidence>
<dbReference type="EMBL" id="HE580270">
    <property type="protein sequence ID" value="CCD24667.1"/>
    <property type="molecule type" value="Genomic_DNA"/>
</dbReference>
<feature type="repeat" description="Pumilio" evidence="2">
    <location>
        <begin position="559"/>
        <end position="595"/>
    </location>
</feature>
<dbReference type="InterPro" id="IPR011989">
    <property type="entry name" value="ARM-like"/>
</dbReference>
<dbReference type="GO" id="GO:0003729">
    <property type="term" value="F:mRNA binding"/>
    <property type="evidence" value="ECO:0007669"/>
    <property type="project" value="EnsemblFungi"/>
</dbReference>
<keyword evidence="1" id="KW-0677">Repeat</keyword>